<dbReference type="EMBL" id="VCEB01000010">
    <property type="protein sequence ID" value="KAB0372675.1"/>
    <property type="molecule type" value="Genomic_DNA"/>
</dbReference>
<evidence type="ECO:0000313" key="3">
    <source>
        <dbReference type="Proteomes" id="UP000326062"/>
    </source>
</evidence>
<evidence type="ECO:0008006" key="4">
    <source>
        <dbReference type="Google" id="ProtNLM"/>
    </source>
</evidence>
<comment type="caution">
    <text evidence="2">The sequence shown here is derived from an EMBL/GenBank/DDBJ whole genome shotgun (WGS) entry which is preliminary data.</text>
</comment>
<organism evidence="2 3">
    <name type="scientific">Muntiacus reevesi</name>
    <name type="common">Reeves' muntjac</name>
    <name type="synonym">Cervus reevesi</name>
    <dbReference type="NCBI Taxonomy" id="9886"/>
    <lineage>
        <taxon>Eukaryota</taxon>
        <taxon>Metazoa</taxon>
        <taxon>Chordata</taxon>
        <taxon>Craniata</taxon>
        <taxon>Vertebrata</taxon>
        <taxon>Euteleostomi</taxon>
        <taxon>Mammalia</taxon>
        <taxon>Eutheria</taxon>
        <taxon>Laurasiatheria</taxon>
        <taxon>Artiodactyla</taxon>
        <taxon>Ruminantia</taxon>
        <taxon>Pecora</taxon>
        <taxon>Cervidae</taxon>
        <taxon>Muntiacinae</taxon>
        <taxon>Muntiacus</taxon>
    </lineage>
</organism>
<feature type="non-terminal residue" evidence="2">
    <location>
        <position position="72"/>
    </location>
</feature>
<proteinExistence type="predicted"/>
<keyword evidence="3" id="KW-1185">Reference proteome</keyword>
<evidence type="ECO:0000313" key="2">
    <source>
        <dbReference type="EMBL" id="KAB0372675.1"/>
    </source>
</evidence>
<evidence type="ECO:0000256" key="1">
    <source>
        <dbReference type="SAM" id="SignalP"/>
    </source>
</evidence>
<reference evidence="2 3" key="1">
    <citation type="submission" date="2019-06" db="EMBL/GenBank/DDBJ databases">
        <title>Discovery of a novel chromosome fission-fusion reversal in muntjac.</title>
        <authorList>
            <person name="Mudd A.B."/>
            <person name="Bredeson J.V."/>
            <person name="Baum R."/>
            <person name="Hockemeyer D."/>
            <person name="Rokhsar D.S."/>
        </authorList>
    </citation>
    <scope>NUCLEOTIDE SEQUENCE [LARGE SCALE GENOMIC DNA]</scope>
    <source>
        <strain evidence="2">UCam_UCB_Mr</strain>
        <tissue evidence="2">Fibroblast cell line</tissue>
    </source>
</reference>
<dbReference type="Proteomes" id="UP000326062">
    <property type="component" value="Chromosome 9"/>
</dbReference>
<feature type="signal peptide" evidence="1">
    <location>
        <begin position="1"/>
        <end position="27"/>
    </location>
</feature>
<keyword evidence="1" id="KW-0732">Signal</keyword>
<sequence>MPSRARVLALLCLLLGLRGSLPAGAGAQRPAPAPACQWVPGGAAARLAGAGVQGGALLLRGGPRDLPQRGED</sequence>
<protein>
    <recommendedName>
        <fullName evidence="4">Selenoprotein P N-terminal domain-containing protein</fullName>
    </recommendedName>
</protein>
<name>A0A5N3XJM4_MUNRE</name>
<gene>
    <name evidence="2" type="ORF">FD755_015428</name>
</gene>
<accession>A0A5N3XJM4</accession>
<dbReference type="AlphaFoldDB" id="A0A5N3XJM4"/>
<feature type="chain" id="PRO_5024454914" description="Selenoprotein P N-terminal domain-containing protein" evidence="1">
    <location>
        <begin position="28"/>
        <end position="72"/>
    </location>
</feature>